<dbReference type="InterPro" id="IPR011009">
    <property type="entry name" value="Kinase-like_dom_sf"/>
</dbReference>
<keyword evidence="6" id="KW-1185">Reference proteome</keyword>
<protein>
    <recommendedName>
        <fullName evidence="2">histidine kinase</fullName>
        <ecNumber evidence="2">2.7.13.3</ecNumber>
    </recommendedName>
</protein>
<dbReference type="InterPro" id="IPR029016">
    <property type="entry name" value="GAF-like_dom_sf"/>
</dbReference>
<evidence type="ECO:0000313" key="5">
    <source>
        <dbReference type="EMBL" id="ETW97647.1"/>
    </source>
</evidence>
<dbReference type="CDD" id="cd00082">
    <property type="entry name" value="HisKA"/>
    <property type="match status" value="1"/>
</dbReference>
<dbReference type="PANTHER" id="PTHR43642:SF1">
    <property type="entry name" value="HYBRID SIGNAL TRANSDUCTION HISTIDINE KINASE G"/>
    <property type="match status" value="1"/>
</dbReference>
<organism evidence="5 6">
    <name type="scientific">Entotheonella factor</name>
    <dbReference type="NCBI Taxonomy" id="1429438"/>
    <lineage>
        <taxon>Bacteria</taxon>
        <taxon>Pseudomonadati</taxon>
        <taxon>Nitrospinota/Tectimicrobiota group</taxon>
        <taxon>Candidatus Tectimicrobiota</taxon>
        <taxon>Candidatus Entotheonellia</taxon>
        <taxon>Candidatus Entotheonellales</taxon>
        <taxon>Candidatus Entotheonellaceae</taxon>
        <taxon>Candidatus Entotheonella</taxon>
    </lineage>
</organism>
<proteinExistence type="predicted"/>
<dbReference type="Pfam" id="PF01590">
    <property type="entry name" value="GAF"/>
    <property type="match status" value="1"/>
</dbReference>
<dbReference type="InterPro" id="IPR003018">
    <property type="entry name" value="GAF"/>
</dbReference>
<dbReference type="PROSITE" id="PS50011">
    <property type="entry name" value="PROTEIN_KINASE_DOM"/>
    <property type="match status" value="1"/>
</dbReference>
<accession>W4LI37</accession>
<dbReference type="SUPFAM" id="SSF56112">
    <property type="entry name" value="Protein kinase-like (PK-like)"/>
    <property type="match status" value="1"/>
</dbReference>
<dbReference type="PANTHER" id="PTHR43642">
    <property type="entry name" value="HYBRID SIGNAL TRANSDUCTION HISTIDINE KINASE G"/>
    <property type="match status" value="1"/>
</dbReference>
<evidence type="ECO:0000256" key="2">
    <source>
        <dbReference type="ARBA" id="ARBA00012438"/>
    </source>
</evidence>
<dbReference type="SUPFAM" id="SSF52540">
    <property type="entry name" value="P-loop containing nucleoside triphosphate hydrolases"/>
    <property type="match status" value="1"/>
</dbReference>
<evidence type="ECO:0000259" key="4">
    <source>
        <dbReference type="PROSITE" id="PS50011"/>
    </source>
</evidence>
<dbReference type="HOGENOM" id="CLU_000445_34_2_7"/>
<evidence type="ECO:0000256" key="1">
    <source>
        <dbReference type="ARBA" id="ARBA00000085"/>
    </source>
</evidence>
<dbReference type="Gene3D" id="1.10.287.130">
    <property type="match status" value="1"/>
</dbReference>
<sequence>MVMSIAGYQISEVIDKSHRSIVWRGLRETDNQPIILKMLLSAYPSPVTLAWFTQEYEITRTLHLPGVIKVYDLLMHQYRLAIVLEDFGGVSLDRYVKSQPFAPADFLPLAIDLVDILAQVQAHQIIHKDINPSNIVLNPATGELKLIDFGSATVLKRERPALTHPHALEGTLAYMSPEQTGRMNREIDYRTDFYSLGVTFYELITGQLPFLMTDAMEIVHAHIAEIPVSPHVIVPEIPQLLSDIIMKLIAKNAEDRYQSTHGLKFDLQVCIQQLSSGSAEPAPFVLGQRDVAPYFQLPQKLYGRKKERHVLLTAFDRVRQGGGEMVLVSGDAGIGKSTLVQELHQPIAESHGSMVTAKFDQFHRDIPYGLFVQAFRAPIQRILMESESKILAWRDRLSTALGLNGQVLIDMLPEIELLIGSQPPVAILPAAEAQNRFQLVFRNFFRVFPSSEHPFVLFLDDLQWADPASLALLQVLIGDSDNSYLLVVGAYRDTDINVAESLHKIVKSMQTSGYHVQHIVLDALQPAHIQQLITDTFYCKLDDATSLSALVSSKTGGNPFFINAFLQSLYNETLLEFDADRQCWQWDLAQIQAREMTNNVVDLLVAKVQDLPDDTQEVLKLAACLGNTFSLQTLTIICEKRVQETAVHLREALSQGLVLPLGEAYKLMTLGVEGLADTVAIDYMFAHDRIQHAVYALMSKDEQQTMHWQIGQRLATNMQQEQHDQAIFEVVHHLNLGRPCIEDQAQRHQLASLNLAAGWLAKAATAYTASYDYFQLGIDLLEQDPESWREQYDLILALYVEAIEAAYLSGAIEHMKHLIEVVLPYTKTLLDQIRVYEISLHADIAQHQPQDGLTTGRFVLALLKTNLPEQPSEEQVVQALEETRAIMADRQVDELVGLPEMTDAYVLATMRMLSKVASCAYICAPKLFPIIISQMVNLSVRHGNAQLSARAYATYGCILVGVGDIETGYQFGQLALQLVEPPPAKELAAGTIFLVNQFIRPWKEHLRAILESGQFGYQIGLDTGEFHYAALNAFSYLSESYWTGAELTALEQDIAYYSETIAQLKEHQVLQWVTRYRQAAQYLLGQAEAPGWLIGEGDNEDILALRHIGEPTRDSIGSLPILELVLCYLFHDYQLAIEWVAVADKERDQTSGLMELSLFYFYDSLTRLALCEEGEEVERETHLQRVAANQNNMRFWAEHAPMNYQHKFFLVEAEHARILGQNQKARDYYDCAIDLTRQYEYVNEEALANERAAAFYLSHGQPRIAHHYLQDAHYAYQRWGAVAKVKDLEMRYALGFNAMRTEAPRSTVSASGRDFSQALDFTSVLKAAQAISSEIVLDKLLSTLMRTVIENAGAQRGVLILYREGNLFIEAEQSVHRADAEFLQSVPVSTSQTLPLTLIRYVERTQEVVVLHDATAEDGLFASDPYIVATRPRAILCMPLLQQRTLSGILYLEHGLTPSVFTPERLAVLQILASQAAISIDNAQLYSTLEQRVAERTQELMRANEALERTRTVAEAANRAKSTFLANMSHEIRTPLNVILGYS</sequence>
<evidence type="ECO:0000313" key="6">
    <source>
        <dbReference type="Proteomes" id="UP000019141"/>
    </source>
</evidence>
<dbReference type="SMART" id="SM00065">
    <property type="entry name" value="GAF"/>
    <property type="match status" value="1"/>
</dbReference>
<dbReference type="PATRIC" id="fig|1429438.4.peg.4224"/>
<dbReference type="SUPFAM" id="SSF55781">
    <property type="entry name" value="GAF domain-like"/>
    <property type="match status" value="1"/>
</dbReference>
<dbReference type="GO" id="GO:0005524">
    <property type="term" value="F:ATP binding"/>
    <property type="evidence" value="ECO:0007669"/>
    <property type="project" value="InterPro"/>
</dbReference>
<keyword evidence="3" id="KW-0175">Coiled coil</keyword>
<dbReference type="InterPro" id="IPR027417">
    <property type="entry name" value="P-loop_NTPase"/>
</dbReference>
<gene>
    <name evidence="5" type="ORF">ETSY1_21830</name>
</gene>
<dbReference type="EC" id="2.7.13.3" evidence="2"/>
<reference evidence="5 6" key="1">
    <citation type="journal article" date="2014" name="Nature">
        <title>An environmental bacterial taxon with a large and distinct metabolic repertoire.</title>
        <authorList>
            <person name="Wilson M.C."/>
            <person name="Mori T."/>
            <person name="Ruckert C."/>
            <person name="Uria A.R."/>
            <person name="Helf M.J."/>
            <person name="Takada K."/>
            <person name="Gernert C."/>
            <person name="Steffens U.A."/>
            <person name="Heycke N."/>
            <person name="Schmitt S."/>
            <person name="Rinke C."/>
            <person name="Helfrich E.J."/>
            <person name="Brachmann A.O."/>
            <person name="Gurgui C."/>
            <person name="Wakimoto T."/>
            <person name="Kracht M."/>
            <person name="Crusemann M."/>
            <person name="Hentschel U."/>
            <person name="Abe I."/>
            <person name="Matsunaga S."/>
            <person name="Kalinowski J."/>
            <person name="Takeyama H."/>
            <person name="Piel J."/>
        </authorList>
    </citation>
    <scope>NUCLEOTIDE SEQUENCE [LARGE SCALE GENOMIC DNA]</scope>
    <source>
        <strain evidence="6">TSY1</strain>
    </source>
</reference>
<dbReference type="Gene3D" id="3.30.450.40">
    <property type="match status" value="1"/>
</dbReference>
<dbReference type="SUPFAM" id="SSF47384">
    <property type="entry name" value="Homodimeric domain of signal transducing histidine kinase"/>
    <property type="match status" value="1"/>
</dbReference>
<dbReference type="InterPro" id="IPR053159">
    <property type="entry name" value="Hybrid_Histidine_Kinase"/>
</dbReference>
<dbReference type="Pfam" id="PF00512">
    <property type="entry name" value="HisKA"/>
    <property type="match status" value="1"/>
</dbReference>
<dbReference type="InterPro" id="IPR000719">
    <property type="entry name" value="Prot_kinase_dom"/>
</dbReference>
<comment type="caution">
    <text evidence="5">The sequence shown here is derived from an EMBL/GenBank/DDBJ whole genome shotgun (WGS) entry which is preliminary data.</text>
</comment>
<dbReference type="Pfam" id="PF00069">
    <property type="entry name" value="Pkinase"/>
    <property type="match status" value="1"/>
</dbReference>
<dbReference type="InterPro" id="IPR036097">
    <property type="entry name" value="HisK_dim/P_sf"/>
</dbReference>
<dbReference type="CDD" id="cd14014">
    <property type="entry name" value="STKc_PknB_like"/>
    <property type="match status" value="1"/>
</dbReference>
<dbReference type="Pfam" id="PF13191">
    <property type="entry name" value="AAA_16"/>
    <property type="match status" value="1"/>
</dbReference>
<evidence type="ECO:0000256" key="3">
    <source>
        <dbReference type="SAM" id="Coils"/>
    </source>
</evidence>
<comment type="catalytic activity">
    <reaction evidence="1">
        <text>ATP + protein L-histidine = ADP + protein N-phospho-L-histidine.</text>
        <dbReference type="EC" id="2.7.13.3"/>
    </reaction>
</comment>
<dbReference type="InterPro" id="IPR041664">
    <property type="entry name" value="AAA_16"/>
</dbReference>
<name>W4LI37_ENTF1</name>
<dbReference type="Gene3D" id="1.10.510.10">
    <property type="entry name" value="Transferase(Phosphotransferase) domain 1"/>
    <property type="match status" value="1"/>
</dbReference>
<dbReference type="EMBL" id="AZHW01000638">
    <property type="protein sequence ID" value="ETW97647.1"/>
    <property type="molecule type" value="Genomic_DNA"/>
</dbReference>
<feature type="coiled-coil region" evidence="3">
    <location>
        <begin position="1486"/>
        <end position="1520"/>
    </location>
</feature>
<dbReference type="InterPro" id="IPR003661">
    <property type="entry name" value="HisK_dim/P_dom"/>
</dbReference>
<dbReference type="Gene3D" id="3.40.50.300">
    <property type="entry name" value="P-loop containing nucleotide triphosphate hydrolases"/>
    <property type="match status" value="1"/>
</dbReference>
<dbReference type="Proteomes" id="UP000019141">
    <property type="component" value="Unassembled WGS sequence"/>
</dbReference>
<feature type="domain" description="Protein kinase" evidence="4">
    <location>
        <begin position="8"/>
        <end position="285"/>
    </location>
</feature>
<dbReference type="GO" id="GO:0000155">
    <property type="term" value="F:phosphorelay sensor kinase activity"/>
    <property type="evidence" value="ECO:0007669"/>
    <property type="project" value="InterPro"/>
</dbReference>